<reference evidence="7" key="2">
    <citation type="submission" date="2020-09" db="EMBL/GenBank/DDBJ databases">
        <authorList>
            <person name="Sun Q."/>
            <person name="Zhou Y."/>
        </authorList>
    </citation>
    <scope>NUCLEOTIDE SEQUENCE</scope>
    <source>
        <strain evidence="7">CGMCC 4.3508</strain>
    </source>
</reference>
<keyword evidence="3 5" id="KW-0460">Magnesium</keyword>
<gene>
    <name evidence="7" type="ORF">GCM10011588_63660</name>
</gene>
<feature type="binding site" evidence="4">
    <location>
        <position position="125"/>
    </location>
    <ligand>
        <name>substrate</name>
    </ligand>
</feature>
<dbReference type="GO" id="GO:0000287">
    <property type="term" value="F:magnesium ion binding"/>
    <property type="evidence" value="ECO:0007669"/>
    <property type="project" value="TreeGrafter"/>
</dbReference>
<feature type="binding site" evidence="5">
    <location>
        <position position="125"/>
    </location>
    <ligand>
        <name>Mg(2+)</name>
        <dbReference type="ChEBI" id="CHEBI:18420"/>
    </ligand>
</feature>
<dbReference type="SUPFAM" id="SSF51621">
    <property type="entry name" value="Phosphoenolpyruvate/pyruvate domain"/>
    <property type="match status" value="1"/>
</dbReference>
<dbReference type="PANTHER" id="PTHR32308">
    <property type="entry name" value="LYASE BETA SUBUNIT, PUTATIVE (AFU_ORTHOLOGUE AFUA_4G13030)-RELATED"/>
    <property type="match status" value="1"/>
</dbReference>
<dbReference type="Gene3D" id="3.20.20.60">
    <property type="entry name" value="Phosphoenolpyruvate-binding domains"/>
    <property type="match status" value="1"/>
</dbReference>
<evidence type="ECO:0000256" key="4">
    <source>
        <dbReference type="PIRSR" id="PIRSR015582-1"/>
    </source>
</evidence>
<keyword evidence="2 5" id="KW-0479">Metal-binding</keyword>
<organism evidence="7 8">
    <name type="scientific">Nocardia jinanensis</name>
    <dbReference type="NCBI Taxonomy" id="382504"/>
    <lineage>
        <taxon>Bacteria</taxon>
        <taxon>Bacillati</taxon>
        <taxon>Actinomycetota</taxon>
        <taxon>Actinomycetes</taxon>
        <taxon>Mycobacteriales</taxon>
        <taxon>Nocardiaceae</taxon>
        <taxon>Nocardia</taxon>
    </lineage>
</organism>
<keyword evidence="7" id="KW-0456">Lyase</keyword>
<feature type="binding site" evidence="5">
    <location>
        <position position="152"/>
    </location>
    <ligand>
        <name>Mg(2+)</name>
        <dbReference type="ChEBI" id="CHEBI:18420"/>
    </ligand>
</feature>
<reference evidence="7" key="1">
    <citation type="journal article" date="2014" name="Int. J. Syst. Evol. Microbiol.">
        <title>Complete genome sequence of Corynebacterium casei LMG S-19264T (=DSM 44701T), isolated from a smear-ripened cheese.</title>
        <authorList>
            <consortium name="US DOE Joint Genome Institute (JGI-PGF)"/>
            <person name="Walter F."/>
            <person name="Albersmeier A."/>
            <person name="Kalinowski J."/>
            <person name="Ruckert C."/>
        </authorList>
    </citation>
    <scope>NUCLEOTIDE SEQUENCE</scope>
    <source>
        <strain evidence="7">CGMCC 4.3508</strain>
    </source>
</reference>
<dbReference type="EMBL" id="BMMH01000025">
    <property type="protein sequence ID" value="GGL40159.1"/>
    <property type="molecule type" value="Genomic_DNA"/>
</dbReference>
<accession>A0A917RW27</accession>
<dbReference type="Pfam" id="PF03328">
    <property type="entry name" value="HpcH_HpaI"/>
    <property type="match status" value="1"/>
</dbReference>
<evidence type="ECO:0000256" key="3">
    <source>
        <dbReference type="ARBA" id="ARBA00022842"/>
    </source>
</evidence>
<feature type="domain" description="HpcH/HpaI aldolase/citrate lyase" evidence="6">
    <location>
        <begin position="10"/>
        <end position="221"/>
    </location>
</feature>
<evidence type="ECO:0000256" key="5">
    <source>
        <dbReference type="PIRSR" id="PIRSR015582-2"/>
    </source>
</evidence>
<proteinExistence type="predicted"/>
<protein>
    <submittedName>
        <fullName evidence="7">Malyl-CoA lyase</fullName>
    </submittedName>
</protein>
<sequence>MAGRDLTAPLFVPGDRPDRIRKACERGARAIVIDLEDAVAPTRKDAARAALSQVTVADAVAVLVRVNASTDRDLLAADLAALRPVLSRVAGVVLPKVESVATVRDVAAELSGASGCVPALVPTVETARGVHAAYEIAAASPLVHTLLFGPVDLSAELGITATAAGTELVTARSTVVLACAAARIAAPLDGPWTGLDDYLGLAEATRHARNLGFGGKVAIHPRQLPVLTTGFAPTRAEISWANEVDSVYTAAVSHGVGVARLSDGTFIDPPVAERARRILSRAHRTAAAS</sequence>
<dbReference type="Proteomes" id="UP000638263">
    <property type="component" value="Unassembled WGS sequence"/>
</dbReference>
<dbReference type="InterPro" id="IPR040442">
    <property type="entry name" value="Pyrv_kinase-like_dom_sf"/>
</dbReference>
<keyword evidence="8" id="KW-1185">Reference proteome</keyword>
<dbReference type="InterPro" id="IPR005000">
    <property type="entry name" value="Aldolase/citrate-lyase_domain"/>
</dbReference>
<comment type="caution">
    <text evidence="7">The sequence shown here is derived from an EMBL/GenBank/DDBJ whole genome shotgun (WGS) entry which is preliminary data.</text>
</comment>
<dbReference type="GO" id="GO:0006107">
    <property type="term" value="P:oxaloacetate metabolic process"/>
    <property type="evidence" value="ECO:0007669"/>
    <property type="project" value="TreeGrafter"/>
</dbReference>
<evidence type="ECO:0000256" key="2">
    <source>
        <dbReference type="ARBA" id="ARBA00022723"/>
    </source>
</evidence>
<evidence type="ECO:0000256" key="1">
    <source>
        <dbReference type="ARBA" id="ARBA00001946"/>
    </source>
</evidence>
<dbReference type="AlphaFoldDB" id="A0A917RW27"/>
<dbReference type="GO" id="GO:0016829">
    <property type="term" value="F:lyase activity"/>
    <property type="evidence" value="ECO:0007669"/>
    <property type="project" value="UniProtKB-KW"/>
</dbReference>
<dbReference type="PANTHER" id="PTHR32308:SF0">
    <property type="entry name" value="HPCH_HPAI ALDOLASE_CITRATE LYASE DOMAIN-CONTAINING PROTEIN"/>
    <property type="match status" value="1"/>
</dbReference>
<evidence type="ECO:0000259" key="6">
    <source>
        <dbReference type="Pfam" id="PF03328"/>
    </source>
</evidence>
<evidence type="ECO:0000313" key="7">
    <source>
        <dbReference type="EMBL" id="GGL40159.1"/>
    </source>
</evidence>
<dbReference type="PIRSF" id="PIRSF015582">
    <property type="entry name" value="Cit_lyase_B"/>
    <property type="match status" value="1"/>
</dbReference>
<dbReference type="InterPro" id="IPR011206">
    <property type="entry name" value="Citrate_lyase_beta/mcl1/mcl2"/>
</dbReference>
<evidence type="ECO:0000313" key="8">
    <source>
        <dbReference type="Proteomes" id="UP000638263"/>
    </source>
</evidence>
<name>A0A917RW27_9NOCA</name>
<comment type="cofactor">
    <cofactor evidence="1">
        <name>Mg(2+)</name>
        <dbReference type="ChEBI" id="CHEBI:18420"/>
    </cofactor>
</comment>
<dbReference type="InterPro" id="IPR015813">
    <property type="entry name" value="Pyrv/PenolPyrv_kinase-like_dom"/>
</dbReference>
<feature type="binding site" evidence="4">
    <location>
        <position position="65"/>
    </location>
    <ligand>
        <name>substrate</name>
    </ligand>
</feature>